<keyword evidence="2" id="KW-1185">Reference proteome</keyword>
<protein>
    <submittedName>
        <fullName evidence="1">Uncharacterized protein</fullName>
    </submittedName>
</protein>
<dbReference type="EMBL" id="SJPX01000006">
    <property type="protein sequence ID" value="TWU47121.1"/>
    <property type="molecule type" value="Genomic_DNA"/>
</dbReference>
<evidence type="ECO:0000313" key="2">
    <source>
        <dbReference type="Proteomes" id="UP000317977"/>
    </source>
</evidence>
<name>A0A5C6EHG5_9BACT</name>
<comment type="caution">
    <text evidence="1">The sequence shown here is derived from an EMBL/GenBank/DDBJ whole genome shotgun (WGS) entry which is preliminary data.</text>
</comment>
<dbReference type="AlphaFoldDB" id="A0A5C6EHG5"/>
<gene>
    <name evidence="1" type="ORF">Poly59_60950</name>
</gene>
<sequence>MNDEQDSFENELKRLVPTEHRIDVAGVFYRAGYSAAIASQPSSPRNRCHRGLTLAACLAASAIGPIGFFAGRTSDVESFTNQPKDKTTQPVVATQPPAIVSIVTSEVASEPVLKRPVNRWSRSLDSMQPQPDPLATLTAFNRSPVFRDEISVATTNSRSRSADPKTLSVRDLDLSASTINRNH</sequence>
<proteinExistence type="predicted"/>
<evidence type="ECO:0000313" key="1">
    <source>
        <dbReference type="EMBL" id="TWU47121.1"/>
    </source>
</evidence>
<organism evidence="1 2">
    <name type="scientific">Rubripirellula reticaptiva</name>
    <dbReference type="NCBI Taxonomy" id="2528013"/>
    <lineage>
        <taxon>Bacteria</taxon>
        <taxon>Pseudomonadati</taxon>
        <taxon>Planctomycetota</taxon>
        <taxon>Planctomycetia</taxon>
        <taxon>Pirellulales</taxon>
        <taxon>Pirellulaceae</taxon>
        <taxon>Rubripirellula</taxon>
    </lineage>
</organism>
<dbReference type="OrthoDB" id="9980945at2"/>
<accession>A0A5C6EHG5</accession>
<reference evidence="1 2" key="1">
    <citation type="submission" date="2019-02" db="EMBL/GenBank/DDBJ databases">
        <title>Deep-cultivation of Planctomycetes and their phenomic and genomic characterization uncovers novel biology.</title>
        <authorList>
            <person name="Wiegand S."/>
            <person name="Jogler M."/>
            <person name="Boedeker C."/>
            <person name="Pinto D."/>
            <person name="Vollmers J."/>
            <person name="Rivas-Marin E."/>
            <person name="Kohn T."/>
            <person name="Peeters S.H."/>
            <person name="Heuer A."/>
            <person name="Rast P."/>
            <person name="Oberbeckmann S."/>
            <person name="Bunk B."/>
            <person name="Jeske O."/>
            <person name="Meyerdierks A."/>
            <person name="Storesund J.E."/>
            <person name="Kallscheuer N."/>
            <person name="Luecker S."/>
            <person name="Lage O.M."/>
            <person name="Pohl T."/>
            <person name="Merkel B.J."/>
            <person name="Hornburger P."/>
            <person name="Mueller R.-W."/>
            <person name="Bruemmer F."/>
            <person name="Labrenz M."/>
            <person name="Spormann A.M."/>
            <person name="Op Den Camp H."/>
            <person name="Overmann J."/>
            <person name="Amann R."/>
            <person name="Jetten M.S.M."/>
            <person name="Mascher T."/>
            <person name="Medema M.H."/>
            <person name="Devos D.P."/>
            <person name="Kaster A.-K."/>
            <person name="Ovreas L."/>
            <person name="Rohde M."/>
            <person name="Galperin M.Y."/>
            <person name="Jogler C."/>
        </authorList>
    </citation>
    <scope>NUCLEOTIDE SEQUENCE [LARGE SCALE GENOMIC DNA]</scope>
    <source>
        <strain evidence="1 2">Poly59</strain>
    </source>
</reference>
<dbReference type="Proteomes" id="UP000317977">
    <property type="component" value="Unassembled WGS sequence"/>
</dbReference>
<dbReference type="RefSeq" id="WP_146537508.1">
    <property type="nucleotide sequence ID" value="NZ_SJPX01000006.1"/>
</dbReference>